<name>A0A516NNK5_9NOCA</name>
<dbReference type="PROSITE" id="PS51257">
    <property type="entry name" value="PROKAR_LIPOPROTEIN"/>
    <property type="match status" value="1"/>
</dbReference>
<gene>
    <name evidence="1" type="ORF">FOH10_18950</name>
</gene>
<dbReference type="EMBL" id="CP041695">
    <property type="protein sequence ID" value="QDP80481.1"/>
    <property type="molecule type" value="Genomic_DNA"/>
</dbReference>
<evidence type="ECO:0000313" key="2">
    <source>
        <dbReference type="Proteomes" id="UP000317039"/>
    </source>
</evidence>
<reference evidence="1 2" key="1">
    <citation type="submission" date="2019-07" db="EMBL/GenBank/DDBJ databases">
        <title>Complete Genome Sequence and Methylome Analysis of Nocardia otitidis-caviarum NEB252.</title>
        <authorList>
            <person name="Fomenkov A."/>
            <person name="Anton B.P."/>
            <person name="Vincze T."/>
            <person name="Roberts R.J."/>
        </authorList>
    </citation>
    <scope>NUCLEOTIDE SEQUENCE [LARGE SCALE GENOMIC DNA]</scope>
    <source>
        <strain evidence="1 2">NEB252</strain>
    </source>
</reference>
<evidence type="ECO:0000313" key="1">
    <source>
        <dbReference type="EMBL" id="QDP80481.1"/>
    </source>
</evidence>
<organism evidence="1 2">
    <name type="scientific">Nocardia otitidiscaviarum</name>
    <dbReference type="NCBI Taxonomy" id="1823"/>
    <lineage>
        <taxon>Bacteria</taxon>
        <taxon>Bacillati</taxon>
        <taxon>Actinomycetota</taxon>
        <taxon>Actinomycetes</taxon>
        <taxon>Mycobacteriales</taxon>
        <taxon>Nocardiaceae</taxon>
        <taxon>Nocardia</taxon>
    </lineage>
</organism>
<accession>A0A516NNK5</accession>
<dbReference type="KEGG" id="nod:FOH10_18950"/>
<dbReference type="AlphaFoldDB" id="A0A516NNK5"/>
<proteinExistence type="predicted"/>
<protein>
    <submittedName>
        <fullName evidence="1">Uncharacterized protein</fullName>
    </submittedName>
</protein>
<dbReference type="RefSeq" id="WP_143981747.1">
    <property type="nucleotide sequence ID" value="NZ_CP041695.1"/>
</dbReference>
<dbReference type="GeneID" id="80334444"/>
<dbReference type="Proteomes" id="UP000317039">
    <property type="component" value="Chromosome"/>
</dbReference>
<sequence length="195" mass="21208">MSSHNHRAGLTHARQVVVSALLIVVAAATGCATTPEDSQPVHTAQDFCTPFLDYFRTDFPIDRVELDYQGGTGKPDQPLDRAITCRFTQGSDPQVSATVTLRPTKVDEDENGLATYVKHNGLVPLPGHEKEIWIDDARVKNGQFQTKSAVELATRVDPWVSGMTITDAKGSLEITDEQIGEAADLLITTTEAMSQ</sequence>